<comment type="subcellular location">
    <subcellularLocation>
        <location evidence="1">Cell membrane</location>
        <topology evidence="1">Multi-pass membrane protein</topology>
    </subcellularLocation>
</comment>
<dbReference type="PANTHER" id="PTHR33908">
    <property type="entry name" value="MANNOSYLTRANSFERASE YKCB-RELATED"/>
    <property type="match status" value="1"/>
</dbReference>
<dbReference type="GO" id="GO:0008610">
    <property type="term" value="P:lipid biosynthetic process"/>
    <property type="evidence" value="ECO:0007669"/>
    <property type="project" value="UniProtKB-ARBA"/>
</dbReference>
<feature type="transmembrane region" description="Helical" evidence="9">
    <location>
        <begin position="407"/>
        <end position="427"/>
    </location>
</feature>
<dbReference type="PANTHER" id="PTHR33908:SF11">
    <property type="entry name" value="MEMBRANE PROTEIN"/>
    <property type="match status" value="1"/>
</dbReference>
<evidence type="ECO:0000256" key="7">
    <source>
        <dbReference type="ARBA" id="ARBA00023136"/>
    </source>
</evidence>
<feature type="region of interest" description="Disordered" evidence="8">
    <location>
        <begin position="1"/>
        <end position="25"/>
    </location>
</feature>
<dbReference type="GO" id="GO:0016763">
    <property type="term" value="F:pentosyltransferase activity"/>
    <property type="evidence" value="ECO:0007669"/>
    <property type="project" value="TreeGrafter"/>
</dbReference>
<keyword evidence="5 9" id="KW-0812">Transmembrane</keyword>
<reference evidence="10" key="1">
    <citation type="submission" date="2020-05" db="EMBL/GenBank/DDBJ databases">
        <authorList>
            <person name="Chiriac C."/>
            <person name="Salcher M."/>
            <person name="Ghai R."/>
            <person name="Kavagutti S V."/>
        </authorList>
    </citation>
    <scope>NUCLEOTIDE SEQUENCE</scope>
</reference>
<sequence>MMSPVPDAPRPDPDASRPGPSARLPPVARSVLRHPGLALAALLVTSAAAAVALHRNGHTQGDDFALYLRQARSIFDGDIGQVVSDNRFAVENSAGGFSPIAYPWVWPLLLSPFVKFLGYDYDRLKLLEVAAFCVWMVLVHGVVRRRVGRGLAWCVTAVVATAPALLAHTDQLLSEYPHAATVGVFLWWLDRMRSRGRLLDAPLRDLWILGALVTLTFNVRRETIVLLAVIGAMQFAEWVVDASRRRLRLRRAVAGLPWRELVTPHVAMITSAAAFQLLLPSMLFPDNGNSSAFVDDRIADYTGWLSRHLGLGWHPAVGAVVLVLMVVGMVVAVWRRPWLDGPLILLTLATMFAASTHFRMVDRYYFQTLPWVVYFATVALHAGVGAVVGFVRGPTEQGRPRRRPERLVTLVAVLPLLFVITVHAAVLPGDIRDARRFDDAGRVQIGPTHPDFVPIYAAVEKYTRPTDVVAYFRARTMTLLTDRRSIQSGRIERIISTSDFFAQRRNSDYVQPRFGVAEGEQLGLEVVWSDDTWVLWRIPPETRQAMNERMAVEARGGQVGG</sequence>
<feature type="transmembrane region" description="Helical" evidence="9">
    <location>
        <begin position="223"/>
        <end position="240"/>
    </location>
</feature>
<evidence type="ECO:0000256" key="9">
    <source>
        <dbReference type="SAM" id="Phobius"/>
    </source>
</evidence>
<evidence type="ECO:0000313" key="10">
    <source>
        <dbReference type="EMBL" id="CAB4586123.1"/>
    </source>
</evidence>
<keyword evidence="4" id="KW-0808">Transferase</keyword>
<feature type="transmembrane region" description="Helical" evidence="9">
    <location>
        <begin position="313"/>
        <end position="334"/>
    </location>
</feature>
<evidence type="ECO:0000256" key="2">
    <source>
        <dbReference type="ARBA" id="ARBA00022475"/>
    </source>
</evidence>
<dbReference type="GO" id="GO:0005886">
    <property type="term" value="C:plasma membrane"/>
    <property type="evidence" value="ECO:0007669"/>
    <property type="project" value="UniProtKB-SubCell"/>
</dbReference>
<gene>
    <name evidence="10" type="ORF">UFOPK1493_03427</name>
</gene>
<name>A0A6J6FGG2_9ZZZZ</name>
<dbReference type="EMBL" id="CAEZSR010000190">
    <property type="protein sequence ID" value="CAB4586123.1"/>
    <property type="molecule type" value="Genomic_DNA"/>
</dbReference>
<keyword evidence="3" id="KW-0328">Glycosyltransferase</keyword>
<feature type="transmembrane region" description="Helical" evidence="9">
    <location>
        <begin position="150"/>
        <end position="167"/>
    </location>
</feature>
<feature type="transmembrane region" description="Helical" evidence="9">
    <location>
        <begin position="126"/>
        <end position="143"/>
    </location>
</feature>
<dbReference type="AlphaFoldDB" id="A0A6J6FGG2"/>
<accession>A0A6J6FGG2</accession>
<feature type="transmembrane region" description="Helical" evidence="9">
    <location>
        <begin position="261"/>
        <end position="279"/>
    </location>
</feature>
<evidence type="ECO:0000256" key="6">
    <source>
        <dbReference type="ARBA" id="ARBA00022989"/>
    </source>
</evidence>
<evidence type="ECO:0000256" key="3">
    <source>
        <dbReference type="ARBA" id="ARBA00022676"/>
    </source>
</evidence>
<evidence type="ECO:0000256" key="4">
    <source>
        <dbReference type="ARBA" id="ARBA00022679"/>
    </source>
</evidence>
<feature type="transmembrane region" description="Helical" evidence="9">
    <location>
        <begin position="36"/>
        <end position="54"/>
    </location>
</feature>
<evidence type="ECO:0000256" key="5">
    <source>
        <dbReference type="ARBA" id="ARBA00022692"/>
    </source>
</evidence>
<evidence type="ECO:0000256" key="1">
    <source>
        <dbReference type="ARBA" id="ARBA00004651"/>
    </source>
</evidence>
<keyword evidence="2" id="KW-1003">Cell membrane</keyword>
<proteinExistence type="predicted"/>
<evidence type="ECO:0000256" key="8">
    <source>
        <dbReference type="SAM" id="MobiDB-lite"/>
    </source>
</evidence>
<dbReference type="InterPro" id="IPR050297">
    <property type="entry name" value="LipidA_mod_glycosyltrf_83"/>
</dbReference>
<protein>
    <submittedName>
        <fullName evidence="10">Unannotated protein</fullName>
    </submittedName>
</protein>
<keyword evidence="6 9" id="KW-1133">Transmembrane helix</keyword>
<keyword evidence="7 9" id="KW-0472">Membrane</keyword>
<feature type="transmembrane region" description="Helical" evidence="9">
    <location>
        <begin position="341"/>
        <end position="360"/>
    </location>
</feature>
<feature type="transmembrane region" description="Helical" evidence="9">
    <location>
        <begin position="372"/>
        <end position="395"/>
    </location>
</feature>
<organism evidence="10">
    <name type="scientific">freshwater metagenome</name>
    <dbReference type="NCBI Taxonomy" id="449393"/>
    <lineage>
        <taxon>unclassified sequences</taxon>
        <taxon>metagenomes</taxon>
        <taxon>ecological metagenomes</taxon>
    </lineage>
</organism>